<gene>
    <name evidence="4" type="ORF">HDID_LOCUS9391</name>
</gene>
<dbReference type="PANTHER" id="PTHR14690:SF0">
    <property type="entry name" value="IQ MOTIF CONTAINING WITH AAA DOMAIN 1"/>
    <property type="match status" value="1"/>
</dbReference>
<accession>A0A158QFS5</accession>
<evidence type="ECO:0000313" key="5">
    <source>
        <dbReference type="Proteomes" id="UP000274504"/>
    </source>
</evidence>
<dbReference type="InterPro" id="IPR003959">
    <property type="entry name" value="ATPase_AAA_core"/>
</dbReference>
<dbReference type="AlphaFoldDB" id="A0A158QFS5"/>
<evidence type="ECO:0000313" key="6">
    <source>
        <dbReference type="WBParaSite" id="HDID_0000939301-mRNA-1"/>
    </source>
</evidence>
<protein>
    <submittedName>
        <fullName evidence="6">ATPase_AAA_core domain-containing protein</fullName>
    </submittedName>
</protein>
<dbReference type="GO" id="GO:0016887">
    <property type="term" value="F:ATP hydrolysis activity"/>
    <property type="evidence" value="ECO:0007669"/>
    <property type="project" value="InterPro"/>
</dbReference>
<dbReference type="Proteomes" id="UP000274504">
    <property type="component" value="Unassembled WGS sequence"/>
</dbReference>
<dbReference type="SMART" id="SM00015">
    <property type="entry name" value="IQ"/>
    <property type="match status" value="2"/>
</dbReference>
<dbReference type="PANTHER" id="PTHR14690">
    <property type="entry name" value="IQ MOTIF CONTAINING WITH AAA DOMAIN 1"/>
    <property type="match status" value="1"/>
</dbReference>
<evidence type="ECO:0000256" key="2">
    <source>
        <dbReference type="SAM" id="MobiDB-lite"/>
    </source>
</evidence>
<feature type="coiled-coil region" evidence="1">
    <location>
        <begin position="434"/>
        <end position="461"/>
    </location>
</feature>
<dbReference type="InterPro" id="IPR027417">
    <property type="entry name" value="P-loop_NTPase"/>
</dbReference>
<reference evidence="4 5" key="2">
    <citation type="submission" date="2018-11" db="EMBL/GenBank/DDBJ databases">
        <authorList>
            <consortium name="Pathogen Informatics"/>
        </authorList>
    </citation>
    <scope>NUCLEOTIDE SEQUENCE [LARGE SCALE GENOMIC DNA]</scope>
</reference>
<keyword evidence="1" id="KW-0175">Coiled coil</keyword>
<reference evidence="6" key="1">
    <citation type="submission" date="2016-04" db="UniProtKB">
        <authorList>
            <consortium name="WormBaseParasite"/>
        </authorList>
    </citation>
    <scope>IDENTIFICATION</scope>
</reference>
<dbReference type="Gene3D" id="3.40.50.300">
    <property type="entry name" value="P-loop containing nucleotide triphosphate hydrolases"/>
    <property type="match status" value="1"/>
</dbReference>
<feature type="domain" description="ATPase AAA-type core" evidence="3">
    <location>
        <begin position="553"/>
        <end position="682"/>
    </location>
</feature>
<dbReference type="PROSITE" id="PS50096">
    <property type="entry name" value="IQ"/>
    <property type="match status" value="1"/>
</dbReference>
<feature type="region of interest" description="Disordered" evidence="2">
    <location>
        <begin position="341"/>
        <end position="377"/>
    </location>
</feature>
<proteinExistence type="predicted"/>
<organism evidence="6">
    <name type="scientific">Hymenolepis diminuta</name>
    <name type="common">Rat tapeworm</name>
    <dbReference type="NCBI Taxonomy" id="6216"/>
    <lineage>
        <taxon>Eukaryota</taxon>
        <taxon>Metazoa</taxon>
        <taxon>Spiralia</taxon>
        <taxon>Lophotrochozoa</taxon>
        <taxon>Platyhelminthes</taxon>
        <taxon>Cestoda</taxon>
        <taxon>Eucestoda</taxon>
        <taxon>Cyclophyllidea</taxon>
        <taxon>Hymenolepididae</taxon>
        <taxon>Hymenolepis</taxon>
    </lineage>
</organism>
<dbReference type="InterPro" id="IPR000048">
    <property type="entry name" value="IQ_motif_EF-hand-BS"/>
</dbReference>
<dbReference type="OrthoDB" id="3046016at2759"/>
<dbReference type="WBParaSite" id="HDID_0000939301-mRNA-1">
    <property type="protein sequence ID" value="HDID_0000939301-mRNA-1"/>
    <property type="gene ID" value="HDID_0000939301"/>
</dbReference>
<dbReference type="InterPro" id="IPR052267">
    <property type="entry name" value="N-DRC_Component"/>
</dbReference>
<dbReference type="Gene3D" id="1.10.8.60">
    <property type="match status" value="1"/>
</dbReference>
<evidence type="ECO:0000256" key="1">
    <source>
        <dbReference type="SAM" id="Coils"/>
    </source>
</evidence>
<dbReference type="EMBL" id="UYSG01011281">
    <property type="protein sequence ID" value="VDL61709.1"/>
    <property type="molecule type" value="Genomic_DNA"/>
</dbReference>
<name>A0A158QFS5_HYMDI</name>
<dbReference type="Pfam" id="PF00612">
    <property type="entry name" value="IQ"/>
    <property type="match status" value="1"/>
</dbReference>
<evidence type="ECO:0000259" key="3">
    <source>
        <dbReference type="Pfam" id="PF00004"/>
    </source>
</evidence>
<dbReference type="Gene3D" id="1.20.5.190">
    <property type="match status" value="1"/>
</dbReference>
<sequence>MSHEAFDFEWKEAQLRIEDILKDEPSQHAKPTKDFHLAFKRCAKLFVNYINIFRNIEECYDQIVHPQKRILLRSILDGIIGRILEIKQEMVKLELSEYHDFDDIMSEFKMTPSDLQIPIPKYYVVDNESILSDRHAFITNIRNRTDAPNAKKDEQMSIVEAILIIQRHERARQGRLRAKIMEENRLKEEAEKNSNLDIKRALTSEDAAIIIQKHWRGYLARKYTKRIRQEEFIWLGMEPRDLHYNSVMPSATKIARKIESQRRILQYMRQNEYEQALVKLKEQIRLSEGSNMRERMKEQLRQWFLQCREANDVFPNIPPQSEGGSQWLFKSKPAELMAEEEAKQLAAKAKKKNDAGESKKLGKATQPKKKEKKPEGWLMPPSQFIQILNDGCEEYNAKWKNRDESDNFFQKYIEDDIKLEKRSQIEQEIRANVDELMRQELRNLKIAIDKEKQKRLNKKAKIARPKKRRGVMKDLTKDRNLESVYEELVAANIIKKPKTININQYYDSYSYRGDDKTEIQPSISDVKQLVTLYGILSLGSSDVHAKAPLTRSIMLAGPEGTGKKMLVEAICTETGANLFDLSPANIAGKYEGKEAIRLLVNMVFKVAHLLQPSVIMIDQCHRIFAKKVPKSERVSLKVLKTNLVKAMRTVKQGNRILLVGSTKAPFDAKMKPFCKLYDRIILIPRPDYGTRYLLWKVLIVKNGGKLTRDLDISSLAKVSDGYTAGMIDRSCKEVLTERRLDLMDKIPLRGSELISPLARIDPVFVEEEEAYKKWYRKTPLGKKREKMMKEEDEAKGKENN</sequence>
<dbReference type="Pfam" id="PF00004">
    <property type="entry name" value="AAA"/>
    <property type="match status" value="1"/>
</dbReference>
<dbReference type="SUPFAM" id="SSF52540">
    <property type="entry name" value="P-loop containing nucleoside triphosphate hydrolases"/>
    <property type="match status" value="1"/>
</dbReference>
<evidence type="ECO:0000313" key="4">
    <source>
        <dbReference type="EMBL" id="VDL61709.1"/>
    </source>
</evidence>
<dbReference type="STRING" id="6216.A0A158QFS5"/>
<dbReference type="GO" id="GO:0005524">
    <property type="term" value="F:ATP binding"/>
    <property type="evidence" value="ECO:0007669"/>
    <property type="project" value="InterPro"/>
</dbReference>